<reference evidence="3" key="1">
    <citation type="journal article" date="2019" name="Int. J. Syst. Evol. Microbiol.">
        <title>The Global Catalogue of Microorganisms (GCM) 10K type strain sequencing project: providing services to taxonomists for standard genome sequencing and annotation.</title>
        <authorList>
            <consortium name="The Broad Institute Genomics Platform"/>
            <consortium name="The Broad Institute Genome Sequencing Center for Infectious Disease"/>
            <person name="Wu L."/>
            <person name="Ma J."/>
        </authorList>
    </citation>
    <scope>NUCLEOTIDE SEQUENCE [LARGE SCALE GENOMIC DNA]</scope>
    <source>
        <strain evidence="3">NBRC 106348</strain>
    </source>
</reference>
<proteinExistence type="predicted"/>
<name>A0ABQ6I839_9MICO</name>
<dbReference type="Proteomes" id="UP001157091">
    <property type="component" value="Unassembled WGS sequence"/>
</dbReference>
<accession>A0ABQ6I839</accession>
<organism evidence="2 3">
    <name type="scientific">Luteimicrobium album</name>
    <dbReference type="NCBI Taxonomy" id="1054550"/>
    <lineage>
        <taxon>Bacteria</taxon>
        <taxon>Bacillati</taxon>
        <taxon>Actinomycetota</taxon>
        <taxon>Actinomycetes</taxon>
        <taxon>Micrococcales</taxon>
        <taxon>Luteimicrobium</taxon>
    </lineage>
</organism>
<gene>
    <name evidence="2" type="ORF">GCM10025864_41460</name>
</gene>
<keyword evidence="3" id="KW-1185">Reference proteome</keyword>
<comment type="caution">
    <text evidence="2">The sequence shown here is derived from an EMBL/GenBank/DDBJ whole genome shotgun (WGS) entry which is preliminary data.</text>
</comment>
<sequence>MRRATEGRAARASAVPGSVRASDSRMPIATSVVTSALPPAEMSGSGTPMTGMTPITTPTFTRACPTIQQPIAAAATFANGSS</sequence>
<dbReference type="EMBL" id="BSUK01000001">
    <property type="protein sequence ID" value="GMA26387.1"/>
    <property type="molecule type" value="Genomic_DNA"/>
</dbReference>
<feature type="compositionally biased region" description="Low complexity" evidence="1">
    <location>
        <begin position="42"/>
        <end position="59"/>
    </location>
</feature>
<evidence type="ECO:0000313" key="2">
    <source>
        <dbReference type="EMBL" id="GMA26387.1"/>
    </source>
</evidence>
<evidence type="ECO:0000256" key="1">
    <source>
        <dbReference type="SAM" id="MobiDB-lite"/>
    </source>
</evidence>
<feature type="region of interest" description="Disordered" evidence="1">
    <location>
        <begin position="1"/>
        <end position="59"/>
    </location>
</feature>
<evidence type="ECO:0000313" key="3">
    <source>
        <dbReference type="Proteomes" id="UP001157091"/>
    </source>
</evidence>
<protein>
    <submittedName>
        <fullName evidence="2">Uncharacterized protein</fullName>
    </submittedName>
</protein>